<evidence type="ECO:0000256" key="1">
    <source>
        <dbReference type="SAM" id="MobiDB-lite"/>
    </source>
</evidence>
<dbReference type="AlphaFoldDB" id="U5E5J7"/>
<evidence type="ECO:0000313" key="4">
    <source>
        <dbReference type="Proteomes" id="UP000017048"/>
    </source>
</evidence>
<comment type="caution">
    <text evidence="3">The sequence shown here is derived from an EMBL/GenBank/DDBJ whole genome shotgun (WGS) entry which is preliminary data.</text>
</comment>
<feature type="region of interest" description="Disordered" evidence="1">
    <location>
        <begin position="37"/>
        <end position="64"/>
    </location>
</feature>
<dbReference type="Proteomes" id="UP000017048">
    <property type="component" value="Unassembled WGS sequence"/>
</dbReference>
<organism evidence="3 4">
    <name type="scientific">Nocardia asteroides NBRC 15531</name>
    <dbReference type="NCBI Taxonomy" id="1110697"/>
    <lineage>
        <taxon>Bacteria</taxon>
        <taxon>Bacillati</taxon>
        <taxon>Actinomycetota</taxon>
        <taxon>Actinomycetes</taxon>
        <taxon>Mycobacteriales</taxon>
        <taxon>Nocardiaceae</taxon>
        <taxon>Nocardia</taxon>
    </lineage>
</organism>
<evidence type="ECO:0000256" key="2">
    <source>
        <dbReference type="SAM" id="Phobius"/>
    </source>
</evidence>
<name>U5E5J7_NOCAS</name>
<evidence type="ECO:0000313" key="3">
    <source>
        <dbReference type="EMBL" id="GAD82360.1"/>
    </source>
</evidence>
<keyword evidence="4" id="KW-1185">Reference proteome</keyword>
<keyword evidence="2" id="KW-0812">Transmembrane</keyword>
<accession>U5E5J7</accession>
<feature type="compositionally biased region" description="Basic residues" evidence="1">
    <location>
        <begin position="54"/>
        <end position="64"/>
    </location>
</feature>
<reference evidence="3 4" key="1">
    <citation type="journal article" date="2014" name="BMC Genomics">
        <title>Genome based analysis of type-I polyketide synthase and nonribosomal peptide synthetase gene clusters in seven strains of five representative Nocardia species.</title>
        <authorList>
            <person name="Komaki H."/>
            <person name="Ichikawa N."/>
            <person name="Hosoyama A."/>
            <person name="Takahashi-Nakaguchi A."/>
            <person name="Matsuzawa T."/>
            <person name="Suzuki K."/>
            <person name="Fujita N."/>
            <person name="Gonoi T."/>
        </authorList>
    </citation>
    <scope>NUCLEOTIDE SEQUENCE [LARGE SCALE GENOMIC DNA]</scope>
    <source>
        <strain evidence="3 4">NBRC 15531</strain>
    </source>
</reference>
<gene>
    <name evidence="3" type="ORF">NCAST_08_02340</name>
</gene>
<sequence>MGTVLAVLGAALALAIGALLAGYAVVLVVYWIELHRRPSPAPTPDGAAATRSPAARRSRPGPAR</sequence>
<feature type="transmembrane region" description="Helical" evidence="2">
    <location>
        <begin position="6"/>
        <end position="32"/>
    </location>
</feature>
<dbReference type="EMBL" id="BAFO02000008">
    <property type="protein sequence ID" value="GAD82360.1"/>
    <property type="molecule type" value="Genomic_DNA"/>
</dbReference>
<keyword evidence="2" id="KW-0472">Membrane</keyword>
<protein>
    <submittedName>
        <fullName evidence="3">Uncharacterized protein</fullName>
    </submittedName>
</protein>
<keyword evidence="2" id="KW-1133">Transmembrane helix</keyword>
<proteinExistence type="predicted"/>
<dbReference type="STRING" id="1824.SAMN05444423_105141"/>